<dbReference type="InterPro" id="IPR047057">
    <property type="entry name" value="MerR_fam"/>
</dbReference>
<dbReference type="KEGG" id="salf:SMD44_00125"/>
<keyword evidence="4" id="KW-1185">Reference proteome</keyword>
<evidence type="ECO:0000313" key="4">
    <source>
        <dbReference type="Proteomes" id="UP000195880"/>
    </source>
</evidence>
<dbReference type="Gene3D" id="1.10.1660.10">
    <property type="match status" value="1"/>
</dbReference>
<sequence>MYPSVTPPRQVKIGDAAAFAGTTPRAIRHYHQIGLLPEPERGGDGRRRYGYDDMIRLLWIRKMAEAGISLDDMRAAFDETRGIEENLGRLEESLAAREADIRRQRAALQRLRAVGNPLGLLSDLVTDRLSHLPPGALRPSDLESLLVTERVFGPLGAAVQASVFIVLATHPDLRAEEDRLDAAEAALDDGVDPDDPRVEELAARRFTHHKALHQAIEAAGLDTAEEKLFEIYDADLQGEETIQMSAVEAVTKMPYDFSPARMRCMELTAQLLGRHDSADS</sequence>
<accession>A0A1Z1W2V1</accession>
<dbReference type="PANTHER" id="PTHR30204">
    <property type="entry name" value="REDOX-CYCLING DRUG-SENSING TRANSCRIPTIONAL ACTIVATOR SOXR"/>
    <property type="match status" value="1"/>
</dbReference>
<dbReference type="GO" id="GO:0003700">
    <property type="term" value="F:DNA-binding transcription factor activity"/>
    <property type="evidence" value="ECO:0007669"/>
    <property type="project" value="InterPro"/>
</dbReference>
<dbReference type="InterPro" id="IPR000551">
    <property type="entry name" value="MerR-type_HTH_dom"/>
</dbReference>
<organism evidence="3 4">
    <name type="scientific">Streptomyces alboflavus</name>
    <dbReference type="NCBI Taxonomy" id="67267"/>
    <lineage>
        <taxon>Bacteria</taxon>
        <taxon>Bacillati</taxon>
        <taxon>Actinomycetota</taxon>
        <taxon>Actinomycetes</taxon>
        <taxon>Kitasatosporales</taxon>
        <taxon>Streptomycetaceae</taxon>
        <taxon>Streptomyces</taxon>
    </lineage>
</organism>
<dbReference type="SUPFAM" id="SSF46955">
    <property type="entry name" value="Putative DNA-binding domain"/>
    <property type="match status" value="1"/>
</dbReference>
<dbReference type="RefSeq" id="WP_087882432.1">
    <property type="nucleotide sequence ID" value="NZ_CP021748.1"/>
</dbReference>
<dbReference type="InterPro" id="IPR009061">
    <property type="entry name" value="DNA-bd_dom_put_sf"/>
</dbReference>
<feature type="domain" description="HTH merR-type" evidence="2">
    <location>
        <begin position="13"/>
        <end position="79"/>
    </location>
</feature>
<protein>
    <submittedName>
        <fullName evidence="3">MerR family transcriptional regulator</fullName>
    </submittedName>
</protein>
<dbReference type="PRINTS" id="PR00040">
    <property type="entry name" value="HTHMERR"/>
</dbReference>
<dbReference type="STRING" id="67267.GCA_000716675_05464"/>
<keyword evidence="1" id="KW-0238">DNA-binding</keyword>
<reference evidence="3 4" key="1">
    <citation type="submission" date="2017-05" db="EMBL/GenBank/DDBJ databases">
        <title>Streptomyces alboflavus Genome sequencing and assembly.</title>
        <authorList>
            <person name="Wang Y."/>
            <person name="Du B."/>
            <person name="Ding Y."/>
            <person name="Liu H."/>
            <person name="Hou Q."/>
            <person name="Liu K."/>
            <person name="Wang C."/>
            <person name="Yao L."/>
        </authorList>
    </citation>
    <scope>NUCLEOTIDE SEQUENCE [LARGE SCALE GENOMIC DNA]</scope>
    <source>
        <strain evidence="3 4">MDJK44</strain>
    </source>
</reference>
<dbReference type="PROSITE" id="PS50937">
    <property type="entry name" value="HTH_MERR_2"/>
    <property type="match status" value="1"/>
</dbReference>
<dbReference type="GO" id="GO:0003677">
    <property type="term" value="F:DNA binding"/>
    <property type="evidence" value="ECO:0007669"/>
    <property type="project" value="UniProtKB-KW"/>
</dbReference>
<dbReference type="CDD" id="cd00592">
    <property type="entry name" value="HTH_MerR-like"/>
    <property type="match status" value="1"/>
</dbReference>
<evidence type="ECO:0000313" key="3">
    <source>
        <dbReference type="EMBL" id="ARX80727.1"/>
    </source>
</evidence>
<dbReference type="PANTHER" id="PTHR30204:SF93">
    <property type="entry name" value="HTH MERR-TYPE DOMAIN-CONTAINING PROTEIN"/>
    <property type="match status" value="1"/>
</dbReference>
<dbReference type="EMBL" id="CP021748">
    <property type="protein sequence ID" value="ARX80727.1"/>
    <property type="molecule type" value="Genomic_DNA"/>
</dbReference>
<dbReference type="Pfam" id="PF00376">
    <property type="entry name" value="MerR"/>
    <property type="match status" value="1"/>
</dbReference>
<dbReference type="SMART" id="SM00422">
    <property type="entry name" value="HTH_MERR"/>
    <property type="match status" value="1"/>
</dbReference>
<gene>
    <name evidence="3" type="ORF">SMD44_00125</name>
</gene>
<dbReference type="AlphaFoldDB" id="A0A1Z1W2V1"/>
<evidence type="ECO:0000256" key="1">
    <source>
        <dbReference type="ARBA" id="ARBA00023125"/>
    </source>
</evidence>
<dbReference type="OrthoDB" id="4569196at2"/>
<evidence type="ECO:0000259" key="2">
    <source>
        <dbReference type="PROSITE" id="PS50937"/>
    </source>
</evidence>
<proteinExistence type="predicted"/>
<dbReference type="eggNOG" id="COG0789">
    <property type="taxonomic scope" value="Bacteria"/>
</dbReference>
<dbReference type="Proteomes" id="UP000195880">
    <property type="component" value="Chromosome"/>
</dbReference>
<name>A0A1Z1W2V1_9ACTN</name>